<proteinExistence type="inferred from homology"/>
<dbReference type="AlphaFoldDB" id="A0A1H8FII3"/>
<keyword evidence="7 9" id="KW-1133">Transmembrane helix</keyword>
<dbReference type="PANTHER" id="PTHR30071">
    <property type="entry name" value="HEME EXPORTER PROTEIN C"/>
    <property type="match status" value="1"/>
</dbReference>
<dbReference type="InterPro" id="IPR002541">
    <property type="entry name" value="Cyt_c_assembly"/>
</dbReference>
<evidence type="ECO:0000256" key="1">
    <source>
        <dbReference type="ARBA" id="ARBA00002442"/>
    </source>
</evidence>
<evidence type="ECO:0000313" key="12">
    <source>
        <dbReference type="Proteomes" id="UP000182719"/>
    </source>
</evidence>
<reference evidence="12" key="1">
    <citation type="submission" date="2016-10" db="EMBL/GenBank/DDBJ databases">
        <authorList>
            <person name="Varghese N."/>
            <person name="Submissions S."/>
        </authorList>
    </citation>
    <scope>NUCLEOTIDE SEQUENCE [LARGE SCALE GENOMIC DNA]</scope>
    <source>
        <strain evidence="12">DSM 17044</strain>
    </source>
</reference>
<feature type="transmembrane region" description="Helical" evidence="9">
    <location>
        <begin position="141"/>
        <end position="161"/>
    </location>
</feature>
<dbReference type="EMBL" id="FOAP01000037">
    <property type="protein sequence ID" value="SEN31456.1"/>
    <property type="molecule type" value="Genomic_DNA"/>
</dbReference>
<accession>A0A1H8FII3</accession>
<comment type="function">
    <text evidence="1">Required for the export of heme to the periplasm for the biogenesis of c-type cytochromes.</text>
</comment>
<dbReference type="PRINTS" id="PR01386">
    <property type="entry name" value="CCMCBIOGNSIS"/>
</dbReference>
<keyword evidence="6" id="KW-0201">Cytochrome c-type biogenesis</keyword>
<evidence type="ECO:0000259" key="10">
    <source>
        <dbReference type="Pfam" id="PF01578"/>
    </source>
</evidence>
<comment type="subcellular location">
    <subcellularLocation>
        <location evidence="2">Membrane</location>
        <topology evidence="2">Multi-pass membrane protein</topology>
    </subcellularLocation>
</comment>
<dbReference type="Proteomes" id="UP000182719">
    <property type="component" value="Unassembled WGS sequence"/>
</dbReference>
<organism evidence="11 12">
    <name type="scientific">Stigmatella aurantiaca</name>
    <dbReference type="NCBI Taxonomy" id="41"/>
    <lineage>
        <taxon>Bacteria</taxon>
        <taxon>Pseudomonadati</taxon>
        <taxon>Myxococcota</taxon>
        <taxon>Myxococcia</taxon>
        <taxon>Myxococcales</taxon>
        <taxon>Cystobacterineae</taxon>
        <taxon>Archangiaceae</taxon>
        <taxon>Stigmatella</taxon>
    </lineage>
</organism>
<name>A0A1H8FII3_STIAU</name>
<dbReference type="GO" id="GO:0020037">
    <property type="term" value="F:heme binding"/>
    <property type="evidence" value="ECO:0007669"/>
    <property type="project" value="InterPro"/>
</dbReference>
<keyword evidence="5 9" id="KW-0812">Transmembrane</keyword>
<dbReference type="InterPro" id="IPR045062">
    <property type="entry name" value="Cyt_c_biogenesis_CcsA/CcmC"/>
</dbReference>
<feature type="transmembrane region" description="Helical" evidence="9">
    <location>
        <begin position="7"/>
        <end position="27"/>
    </location>
</feature>
<comment type="similarity">
    <text evidence="3">Belongs to the CcmC/CycZ/HelC family.</text>
</comment>
<evidence type="ECO:0000256" key="2">
    <source>
        <dbReference type="ARBA" id="ARBA00004141"/>
    </source>
</evidence>
<evidence type="ECO:0000313" key="11">
    <source>
        <dbReference type="EMBL" id="SEN31456.1"/>
    </source>
</evidence>
<evidence type="ECO:0000256" key="3">
    <source>
        <dbReference type="ARBA" id="ARBA00005840"/>
    </source>
</evidence>
<dbReference type="Pfam" id="PF01578">
    <property type="entry name" value="Cytochrom_C_asm"/>
    <property type="match status" value="1"/>
</dbReference>
<dbReference type="GO" id="GO:0015232">
    <property type="term" value="F:heme transmembrane transporter activity"/>
    <property type="evidence" value="ECO:0007669"/>
    <property type="project" value="InterPro"/>
</dbReference>
<dbReference type="RefSeq" id="WP_075011384.1">
    <property type="nucleotide sequence ID" value="NZ_FOAP01000037.1"/>
</dbReference>
<feature type="transmembrane region" description="Helical" evidence="9">
    <location>
        <begin position="111"/>
        <end position="129"/>
    </location>
</feature>
<sequence>MGKFFRIALPPIALGLLIWGHYVGLAVAPPDREMGDVQRIMYAHVPAVWIAMVALTLNFLCSVTYLFKPSWKTDALAEASAEVGLLFGAVGVLLGAIWGRPTWGVYWTWDPRLTTAAILLVAYMGYLALRRFVEDAEKRAVWSAVVGIIAAVDLPIIWFSVKWWRSLHQVQSTPRTVDPAMIFPLRISAFAFLAFMIVFIIYRYRIAMHERQAEVALPDALPTDDPASRRSAGVA</sequence>
<evidence type="ECO:0000256" key="8">
    <source>
        <dbReference type="ARBA" id="ARBA00023136"/>
    </source>
</evidence>
<gene>
    <name evidence="11" type="ORF">SAMN05444354_13746</name>
</gene>
<keyword evidence="12" id="KW-1185">Reference proteome</keyword>
<feature type="domain" description="Cytochrome c assembly protein" evidence="10">
    <location>
        <begin position="17"/>
        <end position="168"/>
    </location>
</feature>
<dbReference type="OrthoDB" id="9778550at2"/>
<feature type="transmembrane region" description="Helical" evidence="9">
    <location>
        <begin position="181"/>
        <end position="202"/>
    </location>
</feature>
<evidence type="ECO:0000256" key="6">
    <source>
        <dbReference type="ARBA" id="ARBA00022748"/>
    </source>
</evidence>
<evidence type="ECO:0000256" key="7">
    <source>
        <dbReference type="ARBA" id="ARBA00022989"/>
    </source>
</evidence>
<feature type="transmembrane region" description="Helical" evidence="9">
    <location>
        <begin position="47"/>
        <end position="67"/>
    </location>
</feature>
<dbReference type="GO" id="GO:0017004">
    <property type="term" value="P:cytochrome complex assembly"/>
    <property type="evidence" value="ECO:0007669"/>
    <property type="project" value="UniProtKB-KW"/>
</dbReference>
<feature type="transmembrane region" description="Helical" evidence="9">
    <location>
        <begin position="79"/>
        <end position="99"/>
    </location>
</feature>
<evidence type="ECO:0000256" key="9">
    <source>
        <dbReference type="SAM" id="Phobius"/>
    </source>
</evidence>
<protein>
    <recommendedName>
        <fullName evidence="4">Heme exporter protein C</fullName>
    </recommendedName>
</protein>
<keyword evidence="8 9" id="KW-0472">Membrane</keyword>
<dbReference type="GO" id="GO:0005886">
    <property type="term" value="C:plasma membrane"/>
    <property type="evidence" value="ECO:0007669"/>
    <property type="project" value="TreeGrafter"/>
</dbReference>
<evidence type="ECO:0000256" key="4">
    <source>
        <dbReference type="ARBA" id="ARBA00016463"/>
    </source>
</evidence>
<evidence type="ECO:0000256" key="5">
    <source>
        <dbReference type="ARBA" id="ARBA00022692"/>
    </source>
</evidence>
<dbReference type="InterPro" id="IPR003557">
    <property type="entry name" value="Cyt_c_biogenesis_CcmC"/>
</dbReference>
<dbReference type="PANTHER" id="PTHR30071:SF1">
    <property type="entry name" value="CYTOCHROME B_B6 PROTEIN-RELATED"/>
    <property type="match status" value="1"/>
</dbReference>